<dbReference type="Pfam" id="PF00557">
    <property type="entry name" value="Peptidase_M24"/>
    <property type="match status" value="1"/>
</dbReference>
<feature type="domain" description="Peptidase M24" evidence="1">
    <location>
        <begin position="111"/>
        <end position="303"/>
    </location>
</feature>
<comment type="caution">
    <text evidence="2">The sequence shown here is derived from an EMBL/GenBank/DDBJ whole genome shotgun (WGS) entry which is preliminary data.</text>
</comment>
<evidence type="ECO:0000313" key="2">
    <source>
        <dbReference type="EMBL" id="RTG99960.1"/>
    </source>
</evidence>
<proteinExistence type="predicted"/>
<dbReference type="CDD" id="cd01066">
    <property type="entry name" value="APP_MetAP"/>
    <property type="match status" value="1"/>
</dbReference>
<dbReference type="SUPFAM" id="SSF55920">
    <property type="entry name" value="Creatinase/aminopeptidase"/>
    <property type="match status" value="1"/>
</dbReference>
<protein>
    <submittedName>
        <fullName evidence="2">Peptidase M24</fullName>
    </submittedName>
</protein>
<accession>A0A430QXT8</accession>
<evidence type="ECO:0000259" key="1">
    <source>
        <dbReference type="Pfam" id="PF00557"/>
    </source>
</evidence>
<dbReference type="Gene3D" id="3.90.230.10">
    <property type="entry name" value="Creatinase/methionine aminopeptidase superfamily"/>
    <property type="match status" value="1"/>
</dbReference>
<dbReference type="InterPro" id="IPR036005">
    <property type="entry name" value="Creatinase/aminopeptidase-like"/>
</dbReference>
<gene>
    <name evidence="2" type="ORF">CSW50_11450</name>
</gene>
<dbReference type="InterPro" id="IPR050659">
    <property type="entry name" value="Peptidase_M24B"/>
</dbReference>
<name>A0A430QXT8_THESC</name>
<sequence length="334" mass="36770">MDPEAWNRLRRFMEEMGFGRFFVARPENFAWLLGGENTLGMGESVAYLEVGEEVVVHTTRVEHPRIAEEEAPGLPVRVHPWYAFPPPPSPSDLEHDLTPLRLVLSSRAQEAFRRLGREAAGAVGEVVRQARTDWKECELAGALAEALWARGIRPLLLLVAGEERLFRHRHPLPKDRPLGRAFMAVACAYRGGLVANLTRMVALDHPEVEARYRRVLEVERVALEASRPGATLGGVLAAIQRAYGEVGFPGAWEEHHQGGVGGFRSREVLATPGHPLALEAGMALAWNPSLAGAKVEDTFLLTEEGLLNLTEDASWPTVAVGGRGRPDLLRHLHG</sequence>
<organism evidence="2 3">
    <name type="scientific">Thermus scotoductus</name>
    <dbReference type="NCBI Taxonomy" id="37636"/>
    <lineage>
        <taxon>Bacteria</taxon>
        <taxon>Thermotogati</taxon>
        <taxon>Deinococcota</taxon>
        <taxon>Deinococci</taxon>
        <taxon>Thermales</taxon>
        <taxon>Thermaceae</taxon>
        <taxon>Thermus</taxon>
    </lineage>
</organism>
<dbReference type="PANTHER" id="PTHR46112">
    <property type="entry name" value="AMINOPEPTIDASE"/>
    <property type="match status" value="1"/>
</dbReference>
<reference evidence="2 3" key="1">
    <citation type="journal article" date="2019" name="Extremophiles">
        <title>Biogeography of thermophiles and predominance of Thermus scotoductus in domestic water heaters.</title>
        <authorList>
            <person name="Wilpiszeski R.L."/>
            <person name="Zhang Z."/>
            <person name="House C.H."/>
        </authorList>
    </citation>
    <scope>NUCLEOTIDE SEQUENCE [LARGE SCALE GENOMIC DNA]</scope>
    <source>
        <strain evidence="2 3">38_S38</strain>
    </source>
</reference>
<dbReference type="RefSeq" id="WP_126187849.1">
    <property type="nucleotide sequence ID" value="NZ_PELM01000450.1"/>
</dbReference>
<dbReference type="PANTHER" id="PTHR46112:SF2">
    <property type="entry name" value="XAA-PRO AMINOPEPTIDASE P-RELATED"/>
    <property type="match status" value="1"/>
</dbReference>
<dbReference type="InterPro" id="IPR000994">
    <property type="entry name" value="Pept_M24"/>
</dbReference>
<dbReference type="EMBL" id="PELM01000450">
    <property type="protein sequence ID" value="RTG99960.1"/>
    <property type="molecule type" value="Genomic_DNA"/>
</dbReference>
<dbReference type="Proteomes" id="UP000288082">
    <property type="component" value="Unassembled WGS sequence"/>
</dbReference>
<evidence type="ECO:0000313" key="3">
    <source>
        <dbReference type="Proteomes" id="UP000288082"/>
    </source>
</evidence>
<dbReference type="AlphaFoldDB" id="A0A430QXT8"/>